<dbReference type="Proteomes" id="UP000019225">
    <property type="component" value="Chromosome"/>
</dbReference>
<accession>W5WBL3</accession>
<evidence type="ECO:0000313" key="2">
    <source>
        <dbReference type="Proteomes" id="UP000019225"/>
    </source>
</evidence>
<dbReference type="EMBL" id="CP007155">
    <property type="protein sequence ID" value="AHH98257.1"/>
    <property type="molecule type" value="Genomic_DNA"/>
</dbReference>
<name>W5WBL3_9PSEU</name>
<dbReference type="RefSeq" id="WP_025358282.1">
    <property type="nucleotide sequence ID" value="NZ_CP007155.1"/>
</dbReference>
<evidence type="ECO:0000313" key="1">
    <source>
        <dbReference type="EMBL" id="AHH98257.1"/>
    </source>
</evidence>
<organism evidence="1 2">
    <name type="scientific">Kutzneria albida DSM 43870</name>
    <dbReference type="NCBI Taxonomy" id="1449976"/>
    <lineage>
        <taxon>Bacteria</taxon>
        <taxon>Bacillati</taxon>
        <taxon>Actinomycetota</taxon>
        <taxon>Actinomycetes</taxon>
        <taxon>Pseudonocardiales</taxon>
        <taxon>Pseudonocardiaceae</taxon>
        <taxon>Kutzneria</taxon>
    </lineage>
</organism>
<keyword evidence="2" id="KW-1185">Reference proteome</keyword>
<dbReference type="KEGG" id="kal:KALB_4895"/>
<gene>
    <name evidence="1" type="ORF">KALB_4895</name>
</gene>
<dbReference type="HOGENOM" id="CLU_2246433_0_0_11"/>
<dbReference type="AlphaFoldDB" id="W5WBL3"/>
<dbReference type="STRING" id="1449976.KALB_4895"/>
<sequence>MSGDLPARRELAAAGHRLVAAGFQRITLPGIPGTWIYQHRRGLTRIRVILRADRGHQIVSRTEWDGTQWVIRSYDGYDAEQQPYTITTATDTGIRLATGERSAA</sequence>
<proteinExistence type="predicted"/>
<reference evidence="1 2" key="1">
    <citation type="journal article" date="2014" name="BMC Genomics">
        <title>Complete genome sequence of producer of the glycopeptide antibiotic Aculeximycin Kutzneria albida DSM 43870T, a representative of minor genus of Pseudonocardiaceae.</title>
        <authorList>
            <person name="Rebets Y."/>
            <person name="Tokovenko B."/>
            <person name="Lushchyk I."/>
            <person name="Ruckert C."/>
            <person name="Zaburannyi N."/>
            <person name="Bechthold A."/>
            <person name="Kalinowski J."/>
            <person name="Luzhetskyy A."/>
        </authorList>
    </citation>
    <scope>NUCLEOTIDE SEQUENCE [LARGE SCALE GENOMIC DNA]</scope>
    <source>
        <strain evidence="1">DSM 43870</strain>
    </source>
</reference>
<protein>
    <submittedName>
        <fullName evidence="1">Uncharacterized protein</fullName>
    </submittedName>
</protein>